<dbReference type="SUPFAM" id="SSF53807">
    <property type="entry name" value="Helical backbone' metal receptor"/>
    <property type="match status" value="1"/>
</dbReference>
<accession>A0A0M0LC87</accession>
<feature type="compositionally biased region" description="Basic and acidic residues" evidence="3">
    <location>
        <begin position="24"/>
        <end position="34"/>
    </location>
</feature>
<gene>
    <name evidence="5" type="ORF">AMD00_18115</name>
</gene>
<sequence>MKKGLYGAAFLSALLVLGGCGEDKAEPETTKEKVVTNQENDATKSQSNEKVSSEHTEAVEKLLKQFPAEQPTSIVTTSVSILEMMNILDVKPVGIPTSTHKLPEGFDKIEQIGSTIEPDVEKIVSLKPDILIGPESIKDSLDKKIKNSKVATAYIPTDSYEDLKISFEVMGKVLHKEDAAKTYLSQLEEKETAVLEAVKGKDASKVMVLFGSGESFMLMSEKTYVGSLVKKLGATNIVNEALKSTEAYVPMNMEDVVASNPDAILLVSHGDPTAALEQFKAEVKKNGAWEKLQAFKEDRVQALDYEVFGYASIEKATKGLEQLNEILYK</sequence>
<feature type="region of interest" description="Disordered" evidence="3">
    <location>
        <begin position="24"/>
        <end position="56"/>
    </location>
</feature>
<dbReference type="PANTHER" id="PTHR30535">
    <property type="entry name" value="VITAMIN B12-BINDING PROTEIN"/>
    <property type="match status" value="1"/>
</dbReference>
<name>A0A0M0LC87_9BACL</name>
<dbReference type="PANTHER" id="PTHR30535:SF36">
    <property type="entry name" value="HIGH-AFFINITY HEME UPTAKE SYSTEM PROTEIN ISDE"/>
    <property type="match status" value="1"/>
</dbReference>
<evidence type="ECO:0000259" key="4">
    <source>
        <dbReference type="PROSITE" id="PS50983"/>
    </source>
</evidence>
<evidence type="ECO:0000256" key="2">
    <source>
        <dbReference type="ARBA" id="ARBA00022729"/>
    </source>
</evidence>
<evidence type="ECO:0000256" key="3">
    <source>
        <dbReference type="SAM" id="MobiDB-lite"/>
    </source>
</evidence>
<dbReference type="EMBL" id="LILB01000007">
    <property type="protein sequence ID" value="KOO48318.1"/>
    <property type="molecule type" value="Genomic_DNA"/>
</dbReference>
<dbReference type="Proteomes" id="UP000036867">
    <property type="component" value="Unassembled WGS sequence"/>
</dbReference>
<dbReference type="STRING" id="263475.AMD00_18115"/>
<feature type="domain" description="Fe/B12 periplasmic-binding" evidence="4">
    <location>
        <begin position="73"/>
        <end position="329"/>
    </location>
</feature>
<comment type="similarity">
    <text evidence="1">Belongs to the bacterial solute-binding protein 8 family.</text>
</comment>
<dbReference type="PATRIC" id="fig|263475.3.peg.2462"/>
<comment type="caution">
    <text evidence="5">The sequence shown here is derived from an EMBL/GenBank/DDBJ whole genome shotgun (WGS) entry which is preliminary data.</text>
</comment>
<dbReference type="RefSeq" id="WP_053418451.1">
    <property type="nucleotide sequence ID" value="NZ_JBCMHV010000016.1"/>
</dbReference>
<dbReference type="OrthoDB" id="66025at2"/>
<evidence type="ECO:0000313" key="6">
    <source>
        <dbReference type="Proteomes" id="UP000036867"/>
    </source>
</evidence>
<evidence type="ECO:0000256" key="1">
    <source>
        <dbReference type="ARBA" id="ARBA00008814"/>
    </source>
</evidence>
<keyword evidence="2" id="KW-0732">Signal</keyword>
<dbReference type="InterPro" id="IPR054828">
    <property type="entry name" value="Vit_B12_bind_prot"/>
</dbReference>
<dbReference type="InterPro" id="IPR050902">
    <property type="entry name" value="ABC_Transporter_SBP"/>
</dbReference>
<dbReference type="InterPro" id="IPR002491">
    <property type="entry name" value="ABC_transptr_periplasmic_BD"/>
</dbReference>
<keyword evidence="6" id="KW-1185">Reference proteome</keyword>
<dbReference type="NCBIfam" id="NF038402">
    <property type="entry name" value="TroA_like"/>
    <property type="match status" value="1"/>
</dbReference>
<dbReference type="GO" id="GO:0071281">
    <property type="term" value="P:cellular response to iron ion"/>
    <property type="evidence" value="ECO:0007669"/>
    <property type="project" value="TreeGrafter"/>
</dbReference>
<dbReference type="GeneID" id="301138013"/>
<dbReference type="Gene3D" id="3.40.50.1980">
    <property type="entry name" value="Nitrogenase molybdenum iron protein domain"/>
    <property type="match status" value="2"/>
</dbReference>
<organism evidence="5 6">
    <name type="scientific">Viridibacillus arvi</name>
    <dbReference type="NCBI Taxonomy" id="263475"/>
    <lineage>
        <taxon>Bacteria</taxon>
        <taxon>Bacillati</taxon>
        <taxon>Bacillota</taxon>
        <taxon>Bacilli</taxon>
        <taxon>Bacillales</taxon>
        <taxon>Caryophanaceae</taxon>
        <taxon>Viridibacillus</taxon>
    </lineage>
</organism>
<evidence type="ECO:0000313" key="5">
    <source>
        <dbReference type="EMBL" id="KOO48318.1"/>
    </source>
</evidence>
<protein>
    <submittedName>
        <fullName evidence="5">Ferrichrome ABC transporter substrate-binding protein</fullName>
    </submittedName>
</protein>
<dbReference type="PROSITE" id="PS51257">
    <property type="entry name" value="PROKAR_LIPOPROTEIN"/>
    <property type="match status" value="1"/>
</dbReference>
<dbReference type="PROSITE" id="PS50983">
    <property type="entry name" value="FE_B12_PBP"/>
    <property type="match status" value="1"/>
</dbReference>
<reference evidence="6" key="1">
    <citation type="submission" date="2015-08" db="EMBL/GenBank/DDBJ databases">
        <title>Fjat-10028 dsm 16317.</title>
        <authorList>
            <person name="Liu B."/>
            <person name="Wang J."/>
            <person name="Zhu Y."/>
            <person name="Liu G."/>
            <person name="Chen Q."/>
            <person name="Chen Z."/>
            <person name="Lan J."/>
            <person name="Che J."/>
            <person name="Ge C."/>
            <person name="Shi H."/>
            <person name="Pan Z."/>
            <person name="Liu X."/>
        </authorList>
    </citation>
    <scope>NUCLEOTIDE SEQUENCE [LARGE SCALE GENOMIC DNA]</scope>
    <source>
        <strain evidence="6">DSM 16317</strain>
    </source>
</reference>
<proteinExistence type="inferred from homology"/>
<dbReference type="AlphaFoldDB" id="A0A0M0LC87"/>
<dbReference type="Pfam" id="PF01497">
    <property type="entry name" value="Peripla_BP_2"/>
    <property type="match status" value="1"/>
</dbReference>
<feature type="compositionally biased region" description="Polar residues" evidence="3">
    <location>
        <begin position="35"/>
        <end position="50"/>
    </location>
</feature>